<dbReference type="PROSITE" id="PS50110">
    <property type="entry name" value="RESPONSE_REGULATORY"/>
    <property type="match status" value="1"/>
</dbReference>
<keyword evidence="1 2" id="KW-0597">Phosphoprotein</keyword>
<dbReference type="EMBL" id="AP014936">
    <property type="protein sequence ID" value="BAU50045.1"/>
    <property type="molecule type" value="Genomic_DNA"/>
</dbReference>
<evidence type="ECO:0000313" key="4">
    <source>
        <dbReference type="EMBL" id="BAU50045.1"/>
    </source>
</evidence>
<name>A0A1C7AFF6_9GAMM</name>
<dbReference type="InterPro" id="IPR011006">
    <property type="entry name" value="CheY-like_superfamily"/>
</dbReference>
<dbReference type="KEGG" id="sva:SVA_3509"/>
<accession>A0A1C7AFF6</accession>
<reference evidence="4 5" key="1">
    <citation type="submission" date="2015-08" db="EMBL/GenBank/DDBJ databases">
        <title>Complete genome sequence of Sulfurifustis variabilis.</title>
        <authorList>
            <person name="Miura A."/>
            <person name="Kojima H."/>
            <person name="Fukui M."/>
        </authorList>
    </citation>
    <scope>NUCLEOTIDE SEQUENCE [LARGE SCALE GENOMIC DNA]</scope>
    <source>
        <strain evidence="5">skN76</strain>
    </source>
</reference>
<feature type="modified residue" description="4-aspartylphosphate" evidence="2">
    <location>
        <position position="54"/>
    </location>
</feature>
<dbReference type="Proteomes" id="UP000218899">
    <property type="component" value="Chromosome"/>
</dbReference>
<dbReference type="CDD" id="cd00156">
    <property type="entry name" value="REC"/>
    <property type="match status" value="1"/>
</dbReference>
<dbReference type="PANTHER" id="PTHR44591:SF3">
    <property type="entry name" value="RESPONSE REGULATORY DOMAIN-CONTAINING PROTEIN"/>
    <property type="match status" value="1"/>
</dbReference>
<dbReference type="RefSeq" id="WP_096462384.1">
    <property type="nucleotide sequence ID" value="NZ_AP014936.1"/>
</dbReference>
<evidence type="ECO:0000256" key="1">
    <source>
        <dbReference type="ARBA" id="ARBA00022553"/>
    </source>
</evidence>
<evidence type="ECO:0000313" key="5">
    <source>
        <dbReference type="Proteomes" id="UP000218899"/>
    </source>
</evidence>
<organism evidence="4 5">
    <name type="scientific">Sulfurifustis variabilis</name>
    <dbReference type="NCBI Taxonomy" id="1675686"/>
    <lineage>
        <taxon>Bacteria</taxon>
        <taxon>Pseudomonadati</taxon>
        <taxon>Pseudomonadota</taxon>
        <taxon>Gammaproteobacteria</taxon>
        <taxon>Acidiferrobacterales</taxon>
        <taxon>Acidiferrobacteraceae</taxon>
        <taxon>Sulfurifustis</taxon>
    </lineage>
</organism>
<dbReference type="InterPro" id="IPR001789">
    <property type="entry name" value="Sig_transdc_resp-reg_receiver"/>
</dbReference>
<dbReference type="SMART" id="SM00448">
    <property type="entry name" value="REC"/>
    <property type="match status" value="1"/>
</dbReference>
<evidence type="ECO:0000256" key="2">
    <source>
        <dbReference type="PROSITE-ProRule" id="PRU00169"/>
    </source>
</evidence>
<dbReference type="InterPro" id="IPR050595">
    <property type="entry name" value="Bact_response_regulator"/>
</dbReference>
<dbReference type="PANTHER" id="PTHR44591">
    <property type="entry name" value="STRESS RESPONSE REGULATOR PROTEIN 1"/>
    <property type="match status" value="1"/>
</dbReference>
<gene>
    <name evidence="4" type="ORF">SVA_3509</name>
</gene>
<dbReference type="Pfam" id="PF00072">
    <property type="entry name" value="Response_reg"/>
    <property type="match status" value="1"/>
</dbReference>
<evidence type="ECO:0000259" key="3">
    <source>
        <dbReference type="PROSITE" id="PS50110"/>
    </source>
</evidence>
<feature type="domain" description="Response regulatory" evidence="3">
    <location>
        <begin position="3"/>
        <end position="119"/>
    </location>
</feature>
<protein>
    <submittedName>
        <fullName evidence="4">Histidine kinase</fullName>
    </submittedName>
</protein>
<dbReference type="GO" id="GO:0016301">
    <property type="term" value="F:kinase activity"/>
    <property type="evidence" value="ECO:0007669"/>
    <property type="project" value="UniProtKB-KW"/>
</dbReference>
<dbReference type="OrthoDB" id="5637927at2"/>
<sequence length="121" mass="13286">MQRALIIDDNEEFCGFLAQLLRGRFASMDVATATSCREGLARFTLFKPHCVFLDIQLADGNGLDLARTFRGRDPAVTIIVVTNHDLPEYRDAATQYGANHFLPKSSTSPSQIISLVEGIVG</sequence>
<dbReference type="GO" id="GO:0000160">
    <property type="term" value="P:phosphorelay signal transduction system"/>
    <property type="evidence" value="ECO:0007669"/>
    <property type="project" value="InterPro"/>
</dbReference>
<dbReference type="AlphaFoldDB" id="A0A1C7AFF6"/>
<keyword evidence="4" id="KW-0808">Transferase</keyword>
<dbReference type="SUPFAM" id="SSF52172">
    <property type="entry name" value="CheY-like"/>
    <property type="match status" value="1"/>
</dbReference>
<proteinExistence type="predicted"/>
<keyword evidence="4" id="KW-0418">Kinase</keyword>
<keyword evidence="5" id="KW-1185">Reference proteome</keyword>
<dbReference type="Gene3D" id="3.40.50.2300">
    <property type="match status" value="1"/>
</dbReference>